<dbReference type="RefSeq" id="WP_345767438.1">
    <property type="nucleotide sequence ID" value="NZ_CP154834.1"/>
</dbReference>
<dbReference type="Proteomes" id="UP001463665">
    <property type="component" value="Chromosome"/>
</dbReference>
<dbReference type="SMART" id="SM00028">
    <property type="entry name" value="TPR"/>
    <property type="match status" value="2"/>
</dbReference>
<reference evidence="2 3" key="1">
    <citation type="submission" date="2024-04" db="EMBL/GenBank/DDBJ databases">
        <title>Genome sequencing and assembly of rice foliar adapted Chryseobacterium endophyticum OsEnb-ALM-A6.</title>
        <authorList>
            <person name="Kumar S."/>
            <person name="Javed M."/>
            <person name="Chouhan V."/>
            <person name="Charishma K."/>
            <person name="Patel A."/>
            <person name="Kumar M."/>
            <person name="Sahu K.P."/>
            <person name="Kumar A."/>
        </authorList>
    </citation>
    <scope>NUCLEOTIDE SEQUENCE [LARGE SCALE GENOMIC DNA]</scope>
    <source>
        <strain evidence="2 3">OsEnb-ALM-A6</strain>
    </source>
</reference>
<keyword evidence="3" id="KW-1185">Reference proteome</keyword>
<keyword evidence="1" id="KW-0802">TPR repeat</keyword>
<proteinExistence type="predicted"/>
<dbReference type="SUPFAM" id="SSF81901">
    <property type="entry name" value="HCP-like"/>
    <property type="match status" value="1"/>
</dbReference>
<sequence length="115" mass="13322">MGSARKKQYELAIFYFERINKDKYPDAFMGLGSSYLELNDYENAILNFEKAVRNKDKYSPEDNGKIQNSLGYCYLQTKNFNKAKQHLLEADQLGNPNSKRNLQILDSLETASINR</sequence>
<accession>A0AAU6WS90</accession>
<evidence type="ECO:0000313" key="3">
    <source>
        <dbReference type="Proteomes" id="UP001463665"/>
    </source>
</evidence>
<dbReference type="AlphaFoldDB" id="A0AAU6WS90"/>
<dbReference type="InterPro" id="IPR011990">
    <property type="entry name" value="TPR-like_helical_dom_sf"/>
</dbReference>
<feature type="repeat" description="TPR" evidence="1">
    <location>
        <begin position="25"/>
        <end position="58"/>
    </location>
</feature>
<dbReference type="InterPro" id="IPR019734">
    <property type="entry name" value="TPR_rpt"/>
</dbReference>
<dbReference type="PROSITE" id="PS50005">
    <property type="entry name" value="TPR"/>
    <property type="match status" value="1"/>
</dbReference>
<evidence type="ECO:0000256" key="1">
    <source>
        <dbReference type="PROSITE-ProRule" id="PRU00339"/>
    </source>
</evidence>
<organism evidence="2 3">
    <name type="scientific">Chryseobacterium endophyticum</name>
    <dbReference type="NCBI Taxonomy" id="1854762"/>
    <lineage>
        <taxon>Bacteria</taxon>
        <taxon>Pseudomonadati</taxon>
        <taxon>Bacteroidota</taxon>
        <taxon>Flavobacteriia</taxon>
        <taxon>Flavobacteriales</taxon>
        <taxon>Weeksellaceae</taxon>
        <taxon>Chryseobacterium group</taxon>
        <taxon>Chryseobacterium</taxon>
    </lineage>
</organism>
<name>A0AAU6WS90_9FLAO</name>
<dbReference type="Pfam" id="PF13432">
    <property type="entry name" value="TPR_16"/>
    <property type="match status" value="1"/>
</dbReference>
<gene>
    <name evidence="2" type="ORF">AAFP95_08685</name>
</gene>
<dbReference type="EMBL" id="CP154834">
    <property type="protein sequence ID" value="XAO75902.1"/>
    <property type="molecule type" value="Genomic_DNA"/>
</dbReference>
<evidence type="ECO:0000313" key="2">
    <source>
        <dbReference type="EMBL" id="XAO75902.1"/>
    </source>
</evidence>
<protein>
    <submittedName>
        <fullName evidence="2">Tetratricopeptide repeat protein</fullName>
    </submittedName>
</protein>
<dbReference type="Gene3D" id="1.25.40.10">
    <property type="entry name" value="Tetratricopeptide repeat domain"/>
    <property type="match status" value="1"/>
</dbReference>